<organism evidence="1 2">
    <name type="scientific">Smallanthus sonchifolius</name>
    <dbReference type="NCBI Taxonomy" id="185202"/>
    <lineage>
        <taxon>Eukaryota</taxon>
        <taxon>Viridiplantae</taxon>
        <taxon>Streptophyta</taxon>
        <taxon>Embryophyta</taxon>
        <taxon>Tracheophyta</taxon>
        <taxon>Spermatophyta</taxon>
        <taxon>Magnoliopsida</taxon>
        <taxon>eudicotyledons</taxon>
        <taxon>Gunneridae</taxon>
        <taxon>Pentapetalae</taxon>
        <taxon>asterids</taxon>
        <taxon>campanulids</taxon>
        <taxon>Asterales</taxon>
        <taxon>Asteraceae</taxon>
        <taxon>Asteroideae</taxon>
        <taxon>Heliantheae alliance</taxon>
        <taxon>Millerieae</taxon>
        <taxon>Smallanthus</taxon>
    </lineage>
</organism>
<comment type="caution">
    <text evidence="1">The sequence shown here is derived from an EMBL/GenBank/DDBJ whole genome shotgun (WGS) entry which is preliminary data.</text>
</comment>
<accession>A0ACB9HLB6</accession>
<evidence type="ECO:0000313" key="2">
    <source>
        <dbReference type="Proteomes" id="UP001056120"/>
    </source>
</evidence>
<proteinExistence type="predicted"/>
<dbReference type="EMBL" id="CM042029">
    <property type="protein sequence ID" value="KAI3796113.1"/>
    <property type="molecule type" value="Genomic_DNA"/>
</dbReference>
<name>A0ACB9HLB6_9ASTR</name>
<sequence length="88" mass="9697">MVVIGNCKGLSSENESIAAKFGKARRKGVETTSAGDSISYGDSSPNFLISSTTNGNKSVLCLFFNRLIWMKLKFEFEGLFLFVQTFVD</sequence>
<reference evidence="1 2" key="2">
    <citation type="journal article" date="2022" name="Mol. Ecol. Resour.">
        <title>The genomes of chicory, endive, great burdock and yacon provide insights into Asteraceae paleo-polyploidization history and plant inulin production.</title>
        <authorList>
            <person name="Fan W."/>
            <person name="Wang S."/>
            <person name="Wang H."/>
            <person name="Wang A."/>
            <person name="Jiang F."/>
            <person name="Liu H."/>
            <person name="Zhao H."/>
            <person name="Xu D."/>
            <person name="Zhang Y."/>
        </authorList>
    </citation>
    <scope>NUCLEOTIDE SEQUENCE [LARGE SCALE GENOMIC DNA]</scope>
    <source>
        <strain evidence="2">cv. Yunnan</strain>
        <tissue evidence="1">Leaves</tissue>
    </source>
</reference>
<keyword evidence="2" id="KW-1185">Reference proteome</keyword>
<dbReference type="Proteomes" id="UP001056120">
    <property type="component" value="Linkage Group LG12"/>
</dbReference>
<protein>
    <submittedName>
        <fullName evidence="1">Uncharacterized protein</fullName>
    </submittedName>
</protein>
<evidence type="ECO:0000313" key="1">
    <source>
        <dbReference type="EMBL" id="KAI3796113.1"/>
    </source>
</evidence>
<gene>
    <name evidence="1" type="ORF">L1987_38777</name>
</gene>
<reference evidence="2" key="1">
    <citation type="journal article" date="2022" name="Mol. Ecol. Resour.">
        <title>The genomes of chicory, endive, great burdock and yacon provide insights into Asteraceae palaeo-polyploidization history and plant inulin production.</title>
        <authorList>
            <person name="Fan W."/>
            <person name="Wang S."/>
            <person name="Wang H."/>
            <person name="Wang A."/>
            <person name="Jiang F."/>
            <person name="Liu H."/>
            <person name="Zhao H."/>
            <person name="Xu D."/>
            <person name="Zhang Y."/>
        </authorList>
    </citation>
    <scope>NUCLEOTIDE SEQUENCE [LARGE SCALE GENOMIC DNA]</scope>
    <source>
        <strain evidence="2">cv. Yunnan</strain>
    </source>
</reference>